<proteinExistence type="predicted"/>
<dbReference type="EMBL" id="JRKL02005345">
    <property type="protein sequence ID" value="KAF3950636.1"/>
    <property type="molecule type" value="Genomic_DNA"/>
</dbReference>
<gene>
    <name evidence="1" type="ORF">CMV_023636</name>
</gene>
<evidence type="ECO:0000313" key="1">
    <source>
        <dbReference type="EMBL" id="KAF3950636.1"/>
    </source>
</evidence>
<comment type="caution">
    <text evidence="1">The sequence shown here is derived from an EMBL/GenBank/DDBJ whole genome shotgun (WGS) entry which is preliminary data.</text>
</comment>
<keyword evidence="2" id="KW-1185">Reference proteome</keyword>
<reference evidence="1" key="1">
    <citation type="submission" date="2020-03" db="EMBL/GenBank/DDBJ databases">
        <title>Castanea mollissima Vanexum genome sequencing.</title>
        <authorList>
            <person name="Staton M."/>
        </authorList>
    </citation>
    <scope>NUCLEOTIDE SEQUENCE</scope>
    <source>
        <tissue evidence="1">Leaf</tissue>
    </source>
</reference>
<evidence type="ECO:0000313" key="2">
    <source>
        <dbReference type="Proteomes" id="UP000737018"/>
    </source>
</evidence>
<protein>
    <submittedName>
        <fullName evidence="1">Uncharacterized protein</fullName>
    </submittedName>
</protein>
<organism evidence="1 2">
    <name type="scientific">Castanea mollissima</name>
    <name type="common">Chinese chestnut</name>
    <dbReference type="NCBI Taxonomy" id="60419"/>
    <lineage>
        <taxon>Eukaryota</taxon>
        <taxon>Viridiplantae</taxon>
        <taxon>Streptophyta</taxon>
        <taxon>Embryophyta</taxon>
        <taxon>Tracheophyta</taxon>
        <taxon>Spermatophyta</taxon>
        <taxon>Magnoliopsida</taxon>
        <taxon>eudicotyledons</taxon>
        <taxon>Gunneridae</taxon>
        <taxon>Pentapetalae</taxon>
        <taxon>rosids</taxon>
        <taxon>fabids</taxon>
        <taxon>Fagales</taxon>
        <taxon>Fagaceae</taxon>
        <taxon>Castanea</taxon>
    </lineage>
</organism>
<sequence length="111" mass="12738">MIAVVGEPKVGNAVGRRIRELAPRCRRWDSCHRRYCLLVFFNDPKTPNLPFSSSLSSTRRCYFRGFRGFLELASMGVVGFSLKNPTFNSSTLLHILILLLIRLRASEKFLF</sequence>
<accession>A0A8J4VJ49</accession>
<dbReference type="AlphaFoldDB" id="A0A8J4VJ49"/>
<name>A0A8J4VJ49_9ROSI</name>
<dbReference type="Proteomes" id="UP000737018">
    <property type="component" value="Unassembled WGS sequence"/>
</dbReference>